<dbReference type="SUPFAM" id="SSF50044">
    <property type="entry name" value="SH3-domain"/>
    <property type="match status" value="1"/>
</dbReference>
<evidence type="ECO:0000256" key="3">
    <source>
        <dbReference type="SAM" id="MobiDB-lite"/>
    </source>
</evidence>
<dbReference type="InterPro" id="IPR027267">
    <property type="entry name" value="AH/BAR_dom_sf"/>
</dbReference>
<dbReference type="InterPro" id="IPR036028">
    <property type="entry name" value="SH3-like_dom_sf"/>
</dbReference>
<dbReference type="PANTHER" id="PTHR47174:SF1">
    <property type="entry name" value="REDUCED VIABILITY UPON STARVATION PROTEIN 167"/>
    <property type="match status" value="1"/>
</dbReference>
<reference evidence="6 7" key="1">
    <citation type="journal article" date="2018" name="Nat. Ecol. Evol.">
        <title>Pezizomycetes genomes reveal the molecular basis of ectomycorrhizal truffle lifestyle.</title>
        <authorList>
            <person name="Murat C."/>
            <person name="Payen T."/>
            <person name="Noel B."/>
            <person name="Kuo A."/>
            <person name="Morin E."/>
            <person name="Chen J."/>
            <person name="Kohler A."/>
            <person name="Krizsan K."/>
            <person name="Balestrini R."/>
            <person name="Da Silva C."/>
            <person name="Montanini B."/>
            <person name="Hainaut M."/>
            <person name="Levati E."/>
            <person name="Barry K.W."/>
            <person name="Belfiori B."/>
            <person name="Cichocki N."/>
            <person name="Clum A."/>
            <person name="Dockter R.B."/>
            <person name="Fauchery L."/>
            <person name="Guy J."/>
            <person name="Iotti M."/>
            <person name="Le Tacon F."/>
            <person name="Lindquist E.A."/>
            <person name="Lipzen A."/>
            <person name="Malagnac F."/>
            <person name="Mello A."/>
            <person name="Molinier V."/>
            <person name="Miyauchi S."/>
            <person name="Poulain J."/>
            <person name="Riccioni C."/>
            <person name="Rubini A."/>
            <person name="Sitrit Y."/>
            <person name="Splivallo R."/>
            <person name="Traeger S."/>
            <person name="Wang M."/>
            <person name="Zifcakova L."/>
            <person name="Wipf D."/>
            <person name="Zambonelli A."/>
            <person name="Paolocci F."/>
            <person name="Nowrousian M."/>
            <person name="Ottonello S."/>
            <person name="Baldrian P."/>
            <person name="Spatafora J.W."/>
            <person name="Henrissat B."/>
            <person name="Nagy L.G."/>
            <person name="Aury J.M."/>
            <person name="Wincker P."/>
            <person name="Grigoriev I.V."/>
            <person name="Bonfante P."/>
            <person name="Martin F.M."/>
        </authorList>
    </citation>
    <scope>NUCLEOTIDE SEQUENCE [LARGE SCALE GENOMIC DNA]</scope>
    <source>
        <strain evidence="6 7">ATCC MYA-4762</strain>
    </source>
</reference>
<proteinExistence type="predicted"/>
<evidence type="ECO:0000313" key="6">
    <source>
        <dbReference type="EMBL" id="RPB24292.1"/>
    </source>
</evidence>
<feature type="region of interest" description="Disordered" evidence="3">
    <location>
        <begin position="319"/>
        <end position="343"/>
    </location>
</feature>
<dbReference type="STRING" id="1051890.A0A3N4LSS9"/>
<dbReference type="SMART" id="SM00326">
    <property type="entry name" value="SH3"/>
    <property type="match status" value="1"/>
</dbReference>
<dbReference type="InterPro" id="IPR004148">
    <property type="entry name" value="BAR_dom"/>
</dbReference>
<dbReference type="InterPro" id="IPR020568">
    <property type="entry name" value="Ribosomal_Su5_D2-typ_SF"/>
</dbReference>
<dbReference type="AlphaFoldDB" id="A0A3N4LSS9"/>
<dbReference type="InterPro" id="IPR001452">
    <property type="entry name" value="SH3_domain"/>
</dbReference>
<keyword evidence="7" id="KW-1185">Reference proteome</keyword>
<feature type="compositionally biased region" description="Polar residues" evidence="3">
    <location>
        <begin position="361"/>
        <end position="381"/>
    </location>
</feature>
<dbReference type="GO" id="GO:0097320">
    <property type="term" value="P:plasma membrane tubulation"/>
    <property type="evidence" value="ECO:0007669"/>
    <property type="project" value="TreeGrafter"/>
</dbReference>
<dbReference type="Pfam" id="PF03114">
    <property type="entry name" value="BAR"/>
    <property type="match status" value="1"/>
</dbReference>
<dbReference type="SUPFAM" id="SSF103657">
    <property type="entry name" value="BAR/IMD domain-like"/>
    <property type="match status" value="1"/>
</dbReference>
<dbReference type="GO" id="GO:0006897">
    <property type="term" value="P:endocytosis"/>
    <property type="evidence" value="ECO:0007669"/>
    <property type="project" value="InterPro"/>
</dbReference>
<dbReference type="PRINTS" id="PR00452">
    <property type="entry name" value="SH3DOMAIN"/>
</dbReference>
<accession>A0A3N4LSS9</accession>
<dbReference type="OrthoDB" id="2159336at2759"/>
<protein>
    <submittedName>
        <fullName evidence="6">BAR-domain-containing protein</fullName>
    </submittedName>
</protein>
<dbReference type="GO" id="GO:1990528">
    <property type="term" value="C:Rvs161p-Rvs167p complex"/>
    <property type="evidence" value="ECO:0007669"/>
    <property type="project" value="TreeGrafter"/>
</dbReference>
<dbReference type="GO" id="GO:0043332">
    <property type="term" value="C:mating projection tip"/>
    <property type="evidence" value="ECO:0007669"/>
    <property type="project" value="TreeGrafter"/>
</dbReference>
<evidence type="ECO:0000313" key="7">
    <source>
        <dbReference type="Proteomes" id="UP000267821"/>
    </source>
</evidence>
<dbReference type="FunFam" id="2.30.30.40:FF:000189">
    <property type="entry name" value="BAR adaptor protein RVS167"/>
    <property type="match status" value="1"/>
</dbReference>
<dbReference type="GO" id="GO:0008289">
    <property type="term" value="F:lipid binding"/>
    <property type="evidence" value="ECO:0007669"/>
    <property type="project" value="TreeGrafter"/>
</dbReference>
<dbReference type="CDD" id="cd07599">
    <property type="entry name" value="BAR_Rvs167p"/>
    <property type="match status" value="1"/>
</dbReference>
<feature type="domain" description="SH3" evidence="4">
    <location>
        <begin position="399"/>
        <end position="459"/>
    </location>
</feature>
<dbReference type="PROSITE" id="PS51021">
    <property type="entry name" value="BAR"/>
    <property type="match status" value="1"/>
</dbReference>
<dbReference type="Proteomes" id="UP000267821">
    <property type="component" value="Unassembled WGS sequence"/>
</dbReference>
<feature type="domain" description="BAR" evidence="5">
    <location>
        <begin position="57"/>
        <end position="277"/>
    </location>
</feature>
<dbReference type="SMART" id="SM00721">
    <property type="entry name" value="BAR"/>
    <property type="match status" value="1"/>
</dbReference>
<dbReference type="InParanoid" id="A0A3N4LSS9"/>
<evidence type="ECO:0000256" key="2">
    <source>
        <dbReference type="PROSITE-ProRule" id="PRU00192"/>
    </source>
</evidence>
<evidence type="ECO:0000259" key="4">
    <source>
        <dbReference type="PROSITE" id="PS50002"/>
    </source>
</evidence>
<evidence type="ECO:0000259" key="5">
    <source>
        <dbReference type="PROSITE" id="PS51021"/>
    </source>
</evidence>
<dbReference type="FunCoup" id="A0A3N4LSS9">
    <property type="interactions" value="285"/>
</dbReference>
<name>A0A3N4LSS9_9PEZI</name>
<dbReference type="EMBL" id="ML121542">
    <property type="protein sequence ID" value="RPB24292.1"/>
    <property type="molecule type" value="Genomic_DNA"/>
</dbReference>
<dbReference type="GO" id="GO:0031097">
    <property type="term" value="C:medial cortex"/>
    <property type="evidence" value="ECO:0007669"/>
    <property type="project" value="TreeGrafter"/>
</dbReference>
<keyword evidence="1 2" id="KW-0728">SH3 domain</keyword>
<dbReference type="Gene3D" id="1.20.1270.60">
    <property type="entry name" value="Arfaptin homology (AH) domain/BAR domain"/>
    <property type="match status" value="1"/>
</dbReference>
<dbReference type="SUPFAM" id="SSF54211">
    <property type="entry name" value="Ribosomal protein S5 domain 2-like"/>
    <property type="match status" value="1"/>
</dbReference>
<sequence length="459" mass="51682">MAPLSLHPTATLSCLHRADGSASFTHNSTQILASVNGPMEIRARDGHYSKAVLEIIVRPSIGVGENTKDPIYIDAERRFSELEKETKKLHDDSFLTVSPGMLSSQIGFSQAIAEIYKPISGGIKACEQYQQIVEELKASLAPEHEMIETRIIRPADELMEVIRLFRKTATKRDHKQLDYDQHRATHKKLQEKKERTLKDEKALYAARNSVELATLEFNTYNDLLKTELPKLFELEREFIRPLFQSFYYMQLNVFYTLHERMQSLNIPYFDLSNDIEAAFQKKRGDVQEQAEGLTILHFKTVGQKASRIGTKFNKYGKREEEVTKLGPEPEAKPGMRRKTIDSFDTPPPAYQAVMTSSDNKLLTPGQLNIGRSNSTGSTLSTAGKPKPPLPKPKPKSLAVQAEKATAMYDFEAQVEGDLGFKAGDVIEIVQRTSNENEWWTGKLRGVTGQIPGNYVKSGS</sequence>
<dbReference type="GO" id="GO:0030479">
    <property type="term" value="C:actin cortical patch"/>
    <property type="evidence" value="ECO:0007669"/>
    <property type="project" value="TreeGrafter"/>
</dbReference>
<feature type="compositionally biased region" description="Basic and acidic residues" evidence="3">
    <location>
        <begin position="319"/>
        <end position="341"/>
    </location>
</feature>
<organism evidence="6 7">
    <name type="scientific">Terfezia boudieri ATCC MYA-4762</name>
    <dbReference type="NCBI Taxonomy" id="1051890"/>
    <lineage>
        <taxon>Eukaryota</taxon>
        <taxon>Fungi</taxon>
        <taxon>Dikarya</taxon>
        <taxon>Ascomycota</taxon>
        <taxon>Pezizomycotina</taxon>
        <taxon>Pezizomycetes</taxon>
        <taxon>Pezizales</taxon>
        <taxon>Pezizaceae</taxon>
        <taxon>Terfezia</taxon>
    </lineage>
</organism>
<dbReference type="PANTHER" id="PTHR47174">
    <property type="entry name" value="BRIDGING INTEGRATOR 3"/>
    <property type="match status" value="1"/>
</dbReference>
<dbReference type="PROSITE" id="PS50002">
    <property type="entry name" value="SH3"/>
    <property type="match status" value="1"/>
</dbReference>
<dbReference type="GO" id="GO:0051666">
    <property type="term" value="P:actin cortical patch localization"/>
    <property type="evidence" value="ECO:0007669"/>
    <property type="project" value="InterPro"/>
</dbReference>
<evidence type="ECO:0000256" key="1">
    <source>
        <dbReference type="ARBA" id="ARBA00022443"/>
    </source>
</evidence>
<feature type="region of interest" description="Disordered" evidence="3">
    <location>
        <begin position="361"/>
        <end position="395"/>
    </location>
</feature>
<dbReference type="InterPro" id="IPR046982">
    <property type="entry name" value="BIN3/RVS161-like"/>
</dbReference>
<dbReference type="Pfam" id="PF00018">
    <property type="entry name" value="SH3_1"/>
    <property type="match status" value="1"/>
</dbReference>
<gene>
    <name evidence="6" type="ORF">L211DRAFT_857271</name>
</gene>
<dbReference type="Gene3D" id="2.30.30.40">
    <property type="entry name" value="SH3 Domains"/>
    <property type="match status" value="1"/>
</dbReference>